<keyword evidence="1" id="KW-0472">Membrane</keyword>
<evidence type="ECO:0000256" key="1">
    <source>
        <dbReference type="SAM" id="Phobius"/>
    </source>
</evidence>
<accession>B0JKQ9</accession>
<feature type="transmembrane region" description="Helical" evidence="1">
    <location>
        <begin position="31"/>
        <end position="48"/>
    </location>
</feature>
<evidence type="ECO:0000313" key="2">
    <source>
        <dbReference type="EMBL" id="BAG02848.1"/>
    </source>
</evidence>
<gene>
    <name evidence="2" type="ordered locus">MAE_30260</name>
</gene>
<dbReference type="STRING" id="449447.MAE_30260"/>
<name>B0JKQ9_MICAN</name>
<keyword evidence="3" id="KW-1185">Reference proteome</keyword>
<organism evidence="2 3">
    <name type="scientific">Microcystis aeruginosa (strain NIES-843 / IAM M-2473)</name>
    <dbReference type="NCBI Taxonomy" id="449447"/>
    <lineage>
        <taxon>Bacteria</taxon>
        <taxon>Bacillati</taxon>
        <taxon>Cyanobacteriota</taxon>
        <taxon>Cyanophyceae</taxon>
        <taxon>Oscillatoriophycideae</taxon>
        <taxon>Chroococcales</taxon>
        <taxon>Microcystaceae</taxon>
        <taxon>Microcystis</taxon>
    </lineage>
</organism>
<feature type="transmembrane region" description="Helical" evidence="1">
    <location>
        <begin position="7"/>
        <end position="25"/>
    </location>
</feature>
<dbReference type="PaxDb" id="449447-MAE_30260"/>
<dbReference type="EnsemblBacteria" id="BAG02848">
    <property type="protein sequence ID" value="BAG02848"/>
    <property type="gene ID" value="MAE_30260"/>
</dbReference>
<dbReference type="Proteomes" id="UP000001510">
    <property type="component" value="Chromosome"/>
</dbReference>
<protein>
    <submittedName>
        <fullName evidence="2">Uncharacterized protein</fullName>
    </submittedName>
</protein>
<keyword evidence="1" id="KW-1133">Transmembrane helix</keyword>
<sequence length="51" mass="5378">MKRVKAIFALLIGVAIIIFALVGSFPIATKIGVICIYGVSMAIIFSYLSSG</sequence>
<dbReference type="KEGG" id="mar:MAE_30260"/>
<evidence type="ECO:0000313" key="3">
    <source>
        <dbReference type="Proteomes" id="UP000001510"/>
    </source>
</evidence>
<dbReference type="AlphaFoldDB" id="B0JKQ9"/>
<dbReference type="EMBL" id="AP009552">
    <property type="protein sequence ID" value="BAG02848.1"/>
    <property type="molecule type" value="Genomic_DNA"/>
</dbReference>
<proteinExistence type="predicted"/>
<dbReference type="HOGENOM" id="CLU_3100873_0_0_3"/>
<keyword evidence="1" id="KW-0812">Transmembrane</keyword>
<reference evidence="2 3" key="1">
    <citation type="journal article" date="2007" name="DNA Res.">
        <title>Complete genomic structure of the bloom-forming toxic cyanobacterium Microcystis aeruginosa NIES-843.</title>
        <authorList>
            <person name="Kaneko T."/>
            <person name="Nakajima N."/>
            <person name="Okamoto S."/>
            <person name="Suzuki I."/>
            <person name="Tanabe Y."/>
            <person name="Tamaoki M."/>
            <person name="Nakamura Y."/>
            <person name="Kasai F."/>
            <person name="Watanabe A."/>
            <person name="Kawashima K."/>
            <person name="Kishida Y."/>
            <person name="Ono A."/>
            <person name="Shimizu Y."/>
            <person name="Takahashi C."/>
            <person name="Minami C."/>
            <person name="Fujishiro T."/>
            <person name="Kohara M."/>
            <person name="Katoh M."/>
            <person name="Nakazaki N."/>
            <person name="Nakayama S."/>
            <person name="Yamada M."/>
            <person name="Tabata S."/>
            <person name="Watanabe M.M."/>
        </authorList>
    </citation>
    <scope>NUCLEOTIDE SEQUENCE [LARGE SCALE GENOMIC DNA]</scope>
    <source>
        <strain evidence="3">NIES-843 / IAM M-247</strain>
    </source>
</reference>